<dbReference type="InterPro" id="IPR038656">
    <property type="entry name" value="Peptidase_G1_sf"/>
</dbReference>
<sequence>MKSYYALTAAAAAMLRGCHAQDPATGWMAYAVGDISSTGAERITRLEMTWTVGAEPTKSSAFFSPWFGMDPEDNLNLIQPVNPWSGSRFGGGSWSAYTEYYQWSPTHNSNSASFNVESGNTLKGSLVYDASSDSYTLTQTCVETGDSSSQVVKAQNGKKYTLPYVVYEKTFPCADYPADEIVTFRDIVMECDGIDCTQDVVWSAKIKDDNCNMAAHISDDNSEISITWDTTLESKYDVFSRQELFDMNYHGNWALAMDLDENLLALDGVRLPTPVHPIKCTADLALIAEDVKNGKDEVTKIEVDCDKTRSSDCIADLTAFMGVVDTSLGHATTALSDCTDGTDSDCNVDLNTVVATLETVSTDLEQALVDCPSKDIKDCVKDVVNTGKTIFSVIGDAVEAVKACKA</sequence>
<dbReference type="Proteomes" id="UP001165160">
    <property type="component" value="Unassembled WGS sequence"/>
</dbReference>
<protein>
    <submittedName>
        <fullName evidence="1">Uncharacterized protein</fullName>
    </submittedName>
</protein>
<comment type="caution">
    <text evidence="1">The sequence shown here is derived from an EMBL/GenBank/DDBJ whole genome shotgun (WGS) entry which is preliminary data.</text>
</comment>
<evidence type="ECO:0000313" key="1">
    <source>
        <dbReference type="EMBL" id="GMH88840.1"/>
    </source>
</evidence>
<dbReference type="Gene3D" id="2.60.120.700">
    <property type="entry name" value="Peptidase G1"/>
    <property type="match status" value="1"/>
</dbReference>
<dbReference type="EMBL" id="BRXX01000087">
    <property type="protein sequence ID" value="GMH88840.1"/>
    <property type="molecule type" value="Genomic_DNA"/>
</dbReference>
<proteinExistence type="predicted"/>
<evidence type="ECO:0000313" key="2">
    <source>
        <dbReference type="Proteomes" id="UP001165160"/>
    </source>
</evidence>
<dbReference type="AlphaFoldDB" id="A0A9W7BMD3"/>
<name>A0A9W7BMD3_9STRA</name>
<keyword evidence="2" id="KW-1185">Reference proteome</keyword>
<accession>A0A9W7BMD3</accession>
<gene>
    <name evidence="1" type="ORF">TrVE_jg4065</name>
</gene>
<organism evidence="1 2">
    <name type="scientific">Triparma verrucosa</name>
    <dbReference type="NCBI Taxonomy" id="1606542"/>
    <lineage>
        <taxon>Eukaryota</taxon>
        <taxon>Sar</taxon>
        <taxon>Stramenopiles</taxon>
        <taxon>Ochrophyta</taxon>
        <taxon>Bolidophyceae</taxon>
        <taxon>Parmales</taxon>
        <taxon>Triparmaceae</taxon>
        <taxon>Triparma</taxon>
    </lineage>
</organism>
<reference evidence="2" key="1">
    <citation type="journal article" date="2023" name="Commun. Biol.">
        <title>Genome analysis of Parmales, the sister group of diatoms, reveals the evolutionary specialization of diatoms from phago-mixotrophs to photoautotrophs.</title>
        <authorList>
            <person name="Ban H."/>
            <person name="Sato S."/>
            <person name="Yoshikawa S."/>
            <person name="Yamada K."/>
            <person name="Nakamura Y."/>
            <person name="Ichinomiya M."/>
            <person name="Sato N."/>
            <person name="Blanc-Mathieu R."/>
            <person name="Endo H."/>
            <person name="Kuwata A."/>
            <person name="Ogata H."/>
        </authorList>
    </citation>
    <scope>NUCLEOTIDE SEQUENCE [LARGE SCALE GENOMIC DNA]</scope>
    <source>
        <strain evidence="2">NIES 3699</strain>
    </source>
</reference>